<dbReference type="Pfam" id="PF13523">
    <property type="entry name" value="Acetyltransf_8"/>
    <property type="match status" value="1"/>
</dbReference>
<dbReference type="InterPro" id="IPR002692">
    <property type="entry name" value="S45"/>
</dbReference>
<dbReference type="PANTHER" id="PTHR34218">
    <property type="entry name" value="PEPTIDASE S45 PENICILLIN AMIDASE"/>
    <property type="match status" value="1"/>
</dbReference>
<dbReference type="EMBL" id="BAABEP010000073">
    <property type="protein sequence ID" value="GAA3757325.1"/>
    <property type="molecule type" value="Genomic_DNA"/>
</dbReference>
<dbReference type="InterPro" id="IPR029055">
    <property type="entry name" value="Ntn_hydrolases_N"/>
</dbReference>
<comment type="caution">
    <text evidence="10">The sequence shown here is derived from an EMBL/GenBank/DDBJ whole genome shotgun (WGS) entry which is preliminary data.</text>
</comment>
<feature type="region of interest" description="Disordered" evidence="8">
    <location>
        <begin position="908"/>
        <end position="927"/>
    </location>
</feature>
<reference evidence="11" key="1">
    <citation type="journal article" date="2019" name="Int. J. Syst. Evol. Microbiol.">
        <title>The Global Catalogue of Microorganisms (GCM) 10K type strain sequencing project: providing services to taxonomists for standard genome sequencing and annotation.</title>
        <authorList>
            <consortium name="The Broad Institute Genomics Platform"/>
            <consortium name="The Broad Institute Genome Sequencing Center for Infectious Disease"/>
            <person name="Wu L."/>
            <person name="Ma J."/>
        </authorList>
    </citation>
    <scope>NUCLEOTIDE SEQUENCE [LARGE SCALE GENOMIC DNA]</scope>
    <source>
        <strain evidence="11">JCM 30846</strain>
    </source>
</reference>
<evidence type="ECO:0000256" key="1">
    <source>
        <dbReference type="ARBA" id="ARBA00003818"/>
    </source>
</evidence>
<keyword evidence="11" id="KW-1185">Reference proteome</keyword>
<keyword evidence="5" id="KW-0378">Hydrolase</keyword>
<organism evidence="10 11">
    <name type="scientific">Streptomyces tremellae</name>
    <dbReference type="NCBI Taxonomy" id="1124239"/>
    <lineage>
        <taxon>Bacteria</taxon>
        <taxon>Bacillati</taxon>
        <taxon>Actinomycetota</taxon>
        <taxon>Actinomycetes</taxon>
        <taxon>Kitasatosporales</taxon>
        <taxon>Streptomycetaceae</taxon>
        <taxon>Streptomyces</taxon>
    </lineage>
</organism>
<evidence type="ECO:0000256" key="4">
    <source>
        <dbReference type="ARBA" id="ARBA00020586"/>
    </source>
</evidence>
<dbReference type="InterPro" id="IPR016181">
    <property type="entry name" value="Acyl_CoA_acyltransferase"/>
</dbReference>
<evidence type="ECO:0000256" key="5">
    <source>
        <dbReference type="ARBA" id="ARBA00022801"/>
    </source>
</evidence>
<evidence type="ECO:0000256" key="6">
    <source>
        <dbReference type="ARBA" id="ARBA00023145"/>
    </source>
</evidence>
<dbReference type="Gene3D" id="1.10.1400.10">
    <property type="match status" value="1"/>
</dbReference>
<accession>A0ABP7GCD4</accession>
<dbReference type="SUPFAM" id="SSF55729">
    <property type="entry name" value="Acyl-CoA N-acyltransferases (Nat)"/>
    <property type="match status" value="1"/>
</dbReference>
<dbReference type="Pfam" id="PF01804">
    <property type="entry name" value="Penicil_amidase"/>
    <property type="match status" value="1"/>
</dbReference>
<protein>
    <recommendedName>
        <fullName evidence="4">Lysine N-acyltransferase MbtK</fullName>
    </recommendedName>
    <alternativeName>
        <fullName evidence="7">Mycobactin synthase protein K</fullName>
    </alternativeName>
</protein>
<comment type="similarity">
    <text evidence="3">Belongs to the peptidase S45 family.</text>
</comment>
<dbReference type="SUPFAM" id="SSF56235">
    <property type="entry name" value="N-terminal nucleophile aminohydrolases (Ntn hydrolases)"/>
    <property type="match status" value="1"/>
</dbReference>
<evidence type="ECO:0000256" key="2">
    <source>
        <dbReference type="ARBA" id="ARBA00005102"/>
    </source>
</evidence>
<evidence type="ECO:0000313" key="10">
    <source>
        <dbReference type="EMBL" id="GAA3757325.1"/>
    </source>
</evidence>
<gene>
    <name evidence="10" type="ORF">GCM10023082_60300</name>
</gene>
<proteinExistence type="inferred from homology"/>
<evidence type="ECO:0000259" key="9">
    <source>
        <dbReference type="SMART" id="SM01006"/>
    </source>
</evidence>
<dbReference type="SMART" id="SM01006">
    <property type="entry name" value="AlcB"/>
    <property type="match status" value="1"/>
</dbReference>
<dbReference type="Gene3D" id="2.30.120.10">
    <property type="match status" value="1"/>
</dbReference>
<dbReference type="Proteomes" id="UP001499884">
    <property type="component" value="Unassembled WGS sequence"/>
</dbReference>
<dbReference type="RefSeq" id="WP_345654529.1">
    <property type="nucleotide sequence ID" value="NZ_BAABEP010000073.1"/>
</dbReference>
<feature type="compositionally biased region" description="Basic and acidic residues" evidence="8">
    <location>
        <begin position="395"/>
        <end position="409"/>
    </location>
</feature>
<dbReference type="Gene3D" id="3.40.630.30">
    <property type="match status" value="1"/>
</dbReference>
<dbReference type="Gene3D" id="1.10.439.10">
    <property type="entry name" value="Penicillin Amidohydrolase, domain 1"/>
    <property type="match status" value="1"/>
</dbReference>
<dbReference type="Gene3D" id="3.60.20.10">
    <property type="entry name" value="Glutamine Phosphoribosylpyrophosphate, subunit 1, domain 1"/>
    <property type="match status" value="1"/>
</dbReference>
<sequence length="927" mass="97903">MGVGVMETEFWRDGWGVPHVRAGSHEALAHGQGQVTARDRAWQLHVEQHRAEGTSASFLGPSAVAWDRFARRARLADTARRCFAALDPRTASWVTAYAAGVNAGLAQGAAAAPEFAAARTAPGQWRPWTPIGVWLSAHILFAGFPAKLWRTEVAKRLGEDAVDLFATDGPGTSGSNGWLVPGGLTATGSALLAGDPHRFIEAPGVYQQIRLACPEYDVVGLAVPGVPGLAHFGHAGSVAWSVTNSMADYQDLYEERLSPGGPTGLTARGPAGPRPAHRHTEVIEVAGAAPVEVEVVETERGPVVLDGSPGEPPGDPAGGGTAAVSLRHLPRVRADAGFRTLPALLRARTVEDVDRALDHWVEPVNVVLAADTAGGLLHRVAGAVPVRDRAASRRVVPARDGRHAWRDGQEAAPRAPVTGPTVMANAPGIATPLGVEFAPPHRERRIRALLARAPQGGWRAADMAAIHTDTLLASADTLLTAVAEAPVRSAPAAALRGRLLRWDRRMDAESEGAAAYARLRAEVVRRVAAHPALAPLAGIPGYPEPFSPWLAPLPRVAYALESLLGSRLVPPRERTALVADALDAVAGEGPQGARPVWGDTHRLVWWQALPCAPATELPPLGGDHDCVLSTSSVPGATDLSARGPAARYVWDLHRRDDSRWVVPFGASGVPDSPHHRDQLPLWLRGELAPVTTDWGLLTKETAMTAPRTPSSAPLHESRVDGFGTVTVTPLDAEADADLLHSWVSEDRARFWGMTGATRDEVRDAYAHMATLTTHHAHLVRRDGTPVALLVTYDATADRVAECYQARPGDTGIHLLLGPPPGGRADAGFTAALLSVIVDFVLADPACRRIVAEPDAANEKALARFARSGFEPGPEIVLPEVDLPEVRLPAKRARLVVMDRAAVAARGHAAGRGADAGAGGPTAPAGAR</sequence>
<evidence type="ECO:0000256" key="7">
    <source>
        <dbReference type="ARBA" id="ARBA00031122"/>
    </source>
</evidence>
<feature type="region of interest" description="Disordered" evidence="8">
    <location>
        <begin position="395"/>
        <end position="420"/>
    </location>
</feature>
<name>A0ABP7GCD4_9ACTN</name>
<keyword evidence="6" id="KW-0865">Zymogen</keyword>
<evidence type="ECO:0000313" key="11">
    <source>
        <dbReference type="Proteomes" id="UP001499884"/>
    </source>
</evidence>
<dbReference type="InterPro" id="IPR043146">
    <property type="entry name" value="Penicillin_amidase_N_B-knob"/>
</dbReference>
<dbReference type="InterPro" id="IPR019432">
    <property type="entry name" value="Acyltransferase_MbtK/IucB-like"/>
</dbReference>
<evidence type="ECO:0000256" key="3">
    <source>
        <dbReference type="ARBA" id="ARBA00006586"/>
    </source>
</evidence>
<dbReference type="PANTHER" id="PTHR34218:SF4">
    <property type="entry name" value="ACYL-HOMOSERINE LACTONE ACYLASE QUIP"/>
    <property type="match status" value="1"/>
</dbReference>
<dbReference type="InterPro" id="IPR023343">
    <property type="entry name" value="Penicillin_amidase_dom1"/>
</dbReference>
<evidence type="ECO:0000256" key="8">
    <source>
        <dbReference type="SAM" id="MobiDB-lite"/>
    </source>
</evidence>
<comment type="function">
    <text evidence="1">Acyltransferase required for the direct transfer of medium- to long-chain fatty acyl moieties from a carrier protein (MbtL) on to the epsilon-amino group of lysine residue in the mycobactin core.</text>
</comment>
<comment type="pathway">
    <text evidence="2">Siderophore biosynthesis; mycobactin biosynthesis.</text>
</comment>
<dbReference type="InterPro" id="IPR043147">
    <property type="entry name" value="Penicillin_amidase_A-knob"/>
</dbReference>
<feature type="domain" description="Acyltransferase MbtK/IucB-like conserved" evidence="9">
    <location>
        <begin position="728"/>
        <end position="776"/>
    </location>
</feature>